<keyword evidence="2" id="KW-0677">Repeat</keyword>
<feature type="transmembrane region" description="Helical" evidence="6">
    <location>
        <begin position="1168"/>
        <end position="1195"/>
    </location>
</feature>
<dbReference type="Pfam" id="PF23559">
    <property type="entry name" value="WHD_DRP"/>
    <property type="match status" value="1"/>
</dbReference>
<dbReference type="PANTHER" id="PTHR36766:SF42">
    <property type="entry name" value="NB-ARC DOMAIN DISEASE RESISTANCE PROTEIN"/>
    <property type="match status" value="1"/>
</dbReference>
<feature type="domain" description="NB-ARC" evidence="7">
    <location>
        <begin position="172"/>
        <end position="341"/>
    </location>
</feature>
<dbReference type="AlphaFoldDB" id="G7K2V5"/>
<feature type="domain" description="Disease resistance protein At4g27190-like leucine-rich repeats" evidence="9">
    <location>
        <begin position="960"/>
        <end position="1067"/>
    </location>
</feature>
<dbReference type="SUPFAM" id="SSF52540">
    <property type="entry name" value="P-loop containing nucleoside triphosphate hydrolases"/>
    <property type="match status" value="1"/>
</dbReference>
<evidence type="ECO:0000256" key="3">
    <source>
        <dbReference type="ARBA" id="ARBA00022741"/>
    </source>
</evidence>
<dbReference type="HOGENOM" id="CLU_000837_8_8_1"/>
<dbReference type="Proteomes" id="UP000002051">
    <property type="component" value="Chromosome 5"/>
</dbReference>
<reference evidence="12 14" key="1">
    <citation type="journal article" date="2011" name="Nature">
        <title>The Medicago genome provides insight into the evolution of rhizobial symbioses.</title>
        <authorList>
            <person name="Young N.D."/>
            <person name="Debelle F."/>
            <person name="Oldroyd G.E."/>
            <person name="Geurts R."/>
            <person name="Cannon S.B."/>
            <person name="Udvardi M.K."/>
            <person name="Benedito V.A."/>
            <person name="Mayer K.F."/>
            <person name="Gouzy J."/>
            <person name="Schoof H."/>
            <person name="Van de Peer Y."/>
            <person name="Proost S."/>
            <person name="Cook D.R."/>
            <person name="Meyers B.C."/>
            <person name="Spannagl M."/>
            <person name="Cheung F."/>
            <person name="De Mita S."/>
            <person name="Krishnakumar V."/>
            <person name="Gundlach H."/>
            <person name="Zhou S."/>
            <person name="Mudge J."/>
            <person name="Bharti A.K."/>
            <person name="Murray J.D."/>
            <person name="Naoumkina M.A."/>
            <person name="Rosen B."/>
            <person name="Silverstein K.A."/>
            <person name="Tang H."/>
            <person name="Rombauts S."/>
            <person name="Zhao P.X."/>
            <person name="Zhou P."/>
            <person name="Barbe V."/>
            <person name="Bardou P."/>
            <person name="Bechner M."/>
            <person name="Bellec A."/>
            <person name="Berger A."/>
            <person name="Berges H."/>
            <person name="Bidwell S."/>
            <person name="Bisseling T."/>
            <person name="Choisne N."/>
            <person name="Couloux A."/>
            <person name="Denny R."/>
            <person name="Deshpande S."/>
            <person name="Dai X."/>
            <person name="Doyle J.J."/>
            <person name="Dudez A.M."/>
            <person name="Farmer A.D."/>
            <person name="Fouteau S."/>
            <person name="Franken C."/>
            <person name="Gibelin C."/>
            <person name="Gish J."/>
            <person name="Goldstein S."/>
            <person name="Gonzalez A.J."/>
            <person name="Green P.J."/>
            <person name="Hallab A."/>
            <person name="Hartog M."/>
            <person name="Hua A."/>
            <person name="Humphray S.J."/>
            <person name="Jeong D.H."/>
            <person name="Jing Y."/>
            <person name="Jocker A."/>
            <person name="Kenton S.M."/>
            <person name="Kim D.J."/>
            <person name="Klee K."/>
            <person name="Lai H."/>
            <person name="Lang C."/>
            <person name="Lin S."/>
            <person name="Macmil S.L."/>
            <person name="Magdelenat G."/>
            <person name="Matthews L."/>
            <person name="McCorrison J."/>
            <person name="Monaghan E.L."/>
            <person name="Mun J.H."/>
            <person name="Najar F.Z."/>
            <person name="Nicholson C."/>
            <person name="Noirot C."/>
            <person name="O'Bleness M."/>
            <person name="Paule C.R."/>
            <person name="Poulain J."/>
            <person name="Prion F."/>
            <person name="Qin B."/>
            <person name="Qu C."/>
            <person name="Retzel E.F."/>
            <person name="Riddle C."/>
            <person name="Sallet E."/>
            <person name="Samain S."/>
            <person name="Samson N."/>
            <person name="Sanders I."/>
            <person name="Saurat O."/>
            <person name="Scarpelli C."/>
            <person name="Schiex T."/>
            <person name="Segurens B."/>
            <person name="Severin A.J."/>
            <person name="Sherrier D.J."/>
            <person name="Shi R."/>
            <person name="Sims S."/>
            <person name="Singer S.R."/>
            <person name="Sinharoy S."/>
            <person name="Sterck L."/>
            <person name="Viollet A."/>
            <person name="Wang B.B."/>
            <person name="Wang K."/>
            <person name="Wang M."/>
            <person name="Wang X."/>
            <person name="Warfsmann J."/>
            <person name="Weissenbach J."/>
            <person name="White D.D."/>
            <person name="White J.D."/>
            <person name="Wiley G.B."/>
            <person name="Wincker P."/>
            <person name="Xing Y."/>
            <person name="Yang L."/>
            <person name="Yao Z."/>
            <person name="Ying F."/>
            <person name="Zhai J."/>
            <person name="Zhou L."/>
            <person name="Zuber A."/>
            <person name="Denarie J."/>
            <person name="Dixon R.A."/>
            <person name="May G.D."/>
            <person name="Schwartz D.C."/>
            <person name="Rogers J."/>
            <person name="Quetier F."/>
            <person name="Town C.D."/>
            <person name="Roe B.A."/>
        </authorList>
    </citation>
    <scope>NUCLEOTIDE SEQUENCE [LARGE SCALE GENOMIC DNA]</scope>
    <source>
        <strain evidence="12">A17</strain>
        <strain evidence="13 14">cv. Jemalong A17</strain>
    </source>
</reference>
<dbReference type="InterPro" id="IPR027417">
    <property type="entry name" value="P-loop_NTPase"/>
</dbReference>
<evidence type="ECO:0000259" key="7">
    <source>
        <dbReference type="Pfam" id="PF00931"/>
    </source>
</evidence>
<feature type="domain" description="Disease resistance protein winged helix" evidence="10">
    <location>
        <begin position="426"/>
        <end position="497"/>
    </location>
</feature>
<reference evidence="13" key="3">
    <citation type="submission" date="2015-04" db="UniProtKB">
        <authorList>
            <consortium name="EnsemblPlants"/>
        </authorList>
    </citation>
    <scope>IDENTIFICATION</scope>
    <source>
        <strain evidence="13">cv. Jemalong A17</strain>
    </source>
</reference>
<dbReference type="Gene3D" id="3.80.10.10">
    <property type="entry name" value="Ribonuclease Inhibitor"/>
    <property type="match status" value="3"/>
</dbReference>
<evidence type="ECO:0000259" key="9">
    <source>
        <dbReference type="Pfam" id="PF23247"/>
    </source>
</evidence>
<keyword evidence="6" id="KW-0812">Transmembrane</keyword>
<dbReference type="InterPro" id="IPR042197">
    <property type="entry name" value="Apaf_helical"/>
</dbReference>
<dbReference type="eggNOG" id="KOG4658">
    <property type="taxonomic scope" value="Eukaryota"/>
</dbReference>
<name>G7K2V5_MEDTR</name>
<dbReference type="Pfam" id="PF18052">
    <property type="entry name" value="Rx_N"/>
    <property type="match status" value="1"/>
</dbReference>
<dbReference type="Pfam" id="PF00931">
    <property type="entry name" value="NB-ARC"/>
    <property type="match status" value="1"/>
</dbReference>
<evidence type="ECO:0000256" key="1">
    <source>
        <dbReference type="ARBA" id="ARBA00022614"/>
    </source>
</evidence>
<dbReference type="Gene3D" id="3.40.50.300">
    <property type="entry name" value="P-loop containing nucleotide triphosphate hydrolases"/>
    <property type="match status" value="1"/>
</dbReference>
<organism evidence="12 14">
    <name type="scientific">Medicago truncatula</name>
    <name type="common">Barrel medic</name>
    <name type="synonym">Medicago tribuloides</name>
    <dbReference type="NCBI Taxonomy" id="3880"/>
    <lineage>
        <taxon>Eukaryota</taxon>
        <taxon>Viridiplantae</taxon>
        <taxon>Streptophyta</taxon>
        <taxon>Embryophyta</taxon>
        <taxon>Tracheophyta</taxon>
        <taxon>Spermatophyta</taxon>
        <taxon>Magnoliopsida</taxon>
        <taxon>eudicotyledons</taxon>
        <taxon>Gunneridae</taxon>
        <taxon>Pentapetalae</taxon>
        <taxon>rosids</taxon>
        <taxon>fabids</taxon>
        <taxon>Fabales</taxon>
        <taxon>Fabaceae</taxon>
        <taxon>Papilionoideae</taxon>
        <taxon>50 kb inversion clade</taxon>
        <taxon>NPAAA clade</taxon>
        <taxon>Hologalegina</taxon>
        <taxon>IRL clade</taxon>
        <taxon>Trifolieae</taxon>
        <taxon>Medicago</taxon>
    </lineage>
</organism>
<dbReference type="PRINTS" id="PR00364">
    <property type="entry name" value="DISEASERSIST"/>
</dbReference>
<evidence type="ECO:0000256" key="6">
    <source>
        <dbReference type="SAM" id="Phobius"/>
    </source>
</evidence>
<accession>G7K2V5</accession>
<dbReference type="InterPro" id="IPR058922">
    <property type="entry name" value="WHD_DRP"/>
</dbReference>
<dbReference type="FunFam" id="3.40.50.300:FF:001091">
    <property type="entry name" value="Probable disease resistance protein At1g61300"/>
    <property type="match status" value="1"/>
</dbReference>
<dbReference type="OMA" id="EPRVWIC"/>
<keyword evidence="6" id="KW-0472">Membrane</keyword>
<dbReference type="GO" id="GO:0006952">
    <property type="term" value="P:defense response"/>
    <property type="evidence" value="ECO:0007669"/>
    <property type="project" value="UniProtKB-KW"/>
</dbReference>
<dbReference type="GO" id="GO:0005524">
    <property type="term" value="F:ATP binding"/>
    <property type="evidence" value="ECO:0007669"/>
    <property type="project" value="UniProtKB-KW"/>
</dbReference>
<dbReference type="InterPro" id="IPR038005">
    <property type="entry name" value="RX-like_CC"/>
</dbReference>
<evidence type="ECO:0000259" key="8">
    <source>
        <dbReference type="Pfam" id="PF18052"/>
    </source>
</evidence>
<evidence type="ECO:0000313" key="12">
    <source>
        <dbReference type="EMBL" id="AES96281.1"/>
    </source>
</evidence>
<keyword evidence="6" id="KW-1133">Transmembrane helix</keyword>
<dbReference type="Pfam" id="PF25019">
    <property type="entry name" value="LRR_R13L1-DRL21"/>
    <property type="match status" value="1"/>
</dbReference>
<dbReference type="Gene3D" id="1.10.10.10">
    <property type="entry name" value="Winged helix-like DNA-binding domain superfamily/Winged helix DNA-binding domain"/>
    <property type="match status" value="1"/>
</dbReference>
<feature type="domain" description="Disease resistance N-terminal" evidence="8">
    <location>
        <begin position="5"/>
        <end position="92"/>
    </location>
</feature>
<dbReference type="Gene3D" id="1.10.8.430">
    <property type="entry name" value="Helical domain of apoptotic protease-activating factors"/>
    <property type="match status" value="1"/>
</dbReference>
<gene>
    <name evidence="12" type="ordered locus">MTR_5g035280</name>
</gene>
<evidence type="ECO:0000256" key="2">
    <source>
        <dbReference type="ARBA" id="ARBA00022737"/>
    </source>
</evidence>
<dbReference type="CDD" id="cd14798">
    <property type="entry name" value="RX-CC_like"/>
    <property type="match status" value="1"/>
</dbReference>
<dbReference type="EnsemblPlants" id="AES96281">
    <property type="protein sequence ID" value="AES96281"/>
    <property type="gene ID" value="MTR_5g035280"/>
</dbReference>
<evidence type="ECO:0000259" key="10">
    <source>
        <dbReference type="Pfam" id="PF23559"/>
    </source>
</evidence>
<evidence type="ECO:0000256" key="4">
    <source>
        <dbReference type="ARBA" id="ARBA00022821"/>
    </source>
</evidence>
<keyword evidence="5" id="KW-0067">ATP-binding</keyword>
<reference evidence="12 14" key="2">
    <citation type="journal article" date="2014" name="BMC Genomics">
        <title>An improved genome release (version Mt4.0) for the model legume Medicago truncatula.</title>
        <authorList>
            <person name="Tang H."/>
            <person name="Krishnakumar V."/>
            <person name="Bidwell S."/>
            <person name="Rosen B."/>
            <person name="Chan A."/>
            <person name="Zhou S."/>
            <person name="Gentzbittel L."/>
            <person name="Childs K.L."/>
            <person name="Yandell M."/>
            <person name="Gundlach H."/>
            <person name="Mayer K.F."/>
            <person name="Schwartz D.C."/>
            <person name="Town C.D."/>
        </authorList>
    </citation>
    <scope>GENOME REANNOTATION</scope>
    <source>
        <strain evidence="13 14">cv. Jemalong A17</strain>
    </source>
</reference>
<protein>
    <submittedName>
        <fullName evidence="12">NB-ARC domain disease resistance protein</fullName>
    </submittedName>
</protein>
<dbReference type="GO" id="GO:0043531">
    <property type="term" value="F:ADP binding"/>
    <property type="evidence" value="ECO:0007669"/>
    <property type="project" value="InterPro"/>
</dbReference>
<proteinExistence type="predicted"/>
<dbReference type="Gene3D" id="1.20.5.4130">
    <property type="match status" value="1"/>
</dbReference>
<evidence type="ECO:0000256" key="5">
    <source>
        <dbReference type="ARBA" id="ARBA00022840"/>
    </source>
</evidence>
<evidence type="ECO:0000259" key="11">
    <source>
        <dbReference type="Pfam" id="PF25019"/>
    </source>
</evidence>
<evidence type="ECO:0000313" key="13">
    <source>
        <dbReference type="EnsemblPlants" id="AES96281"/>
    </source>
</evidence>
<dbReference type="InterPro" id="IPR036388">
    <property type="entry name" value="WH-like_DNA-bd_sf"/>
</dbReference>
<dbReference type="EMBL" id="CM001221">
    <property type="protein sequence ID" value="AES96281.1"/>
    <property type="molecule type" value="Genomic_DNA"/>
</dbReference>
<keyword evidence="3" id="KW-0547">Nucleotide-binding</keyword>
<dbReference type="InterPro" id="IPR002182">
    <property type="entry name" value="NB-ARC"/>
</dbReference>
<dbReference type="GO" id="GO:0051707">
    <property type="term" value="P:response to other organism"/>
    <property type="evidence" value="ECO:0007669"/>
    <property type="project" value="UniProtKB-ARBA"/>
</dbReference>
<sequence length="1228" mass="140431">MAEAVIEVVLDNLSTLIQKELGLFLGVDRELKSLSSLLTTIKATLEDAEEKQFSNRAIKDWLLKLKDAAHVLDDILDECATKALEPEYKGFKYGPSQKVQSSCLSSLNPKNVAFRYKIAKKIKRIRERLDGIAEERSKFHLTEIVRERRCEVLDWRQTTSIITQPQVYGRDEDKSKIVDFLVDDASSFEDLSVYPIVGLGGLGKTTLAQIVFNHEKVVNYFELRIWVCVSEDFSLKRMTKAIIESTSGHACEDLELEPLQRKLLNLLQRKRYLLVLDDVWDDDQENWQRLRFVLACGGKGASILVTTRLSKVAAIMGTMPFHDISMLSETDCWELFKQRAFGPTEAERSDLAVIGKEIVKKCRGVPLAAKALGSLLRFKREEKEWRYVKESKLWNLQGENSVMPALRLSYLNLPVKLRQCFAFCALFPKDEIISKQFVIELWMANGFIPSNGMLEAEDIGNEAWNELYCRSFFQDTQTDDFGQIVYFTMHDLVHDLAQSITEEVCHITNDSGIPSMSEKIRHLSICRRDFFRNVCSIRLHNVESLKTCINYDDQLSPHVLRCYSLRVLDFERKEKLSSSIGRLKYLRYLNLSWGNFKTLPESLCTLWNLQILKLDYCQNLQKLPNSLVHLKALQRLYLRGCISLSSLPQHVRMLASLKTLTQYVVGKKKGFLLAELGQMNLQGDLHIENLERVKSVMDAAEANMSSKYVDKLELSWDRNEESQLQENVEEILEVLQPQTQQLRSLGVRGYTGSFFPEWMSSPTLKYLTSLQLVHCKSCLHLPHLGKLPSLKSLTVSNMSHVKYLDEESCNDGIAGGFICLEKLVLVKLPNLIILSRDDRENMLPHLSQFQIAECPKLLGLPFLPSLIDMRISGKCNTGLLSSIQKHVNLESLMFSGNEALTCFPDGMLRNLNSLKKIEIYSLSTLESFPTEIINLSAVQEIRITECENLKSLTDEVLQGLHSLKRLSIVKYQKFNQSESFQYLTCLEELVIQSCSEIEVLHESLQHMTSLQSLTLCDLPNLASIPDWLGNLSLLQELNISQCPKLTCLPMSIQCLTALKHLSIYSCNKLEKRCKEKTGEDWPKIAHIQSLKCNFICVCIYYAFHSREKPFSHCMGPICIGDFLVPFGSNSRSSKPRFEALKRTCQSHRHTRGFNVCFQKCSVMEESSALLSLLELVIFSLVTTLSLCTTFIKVILFMTQPTMILIEDLLGQEFRCKLHEWKVSARRKR</sequence>
<dbReference type="InterPro" id="IPR041118">
    <property type="entry name" value="Rx_N"/>
</dbReference>
<dbReference type="Pfam" id="PF23247">
    <property type="entry name" value="LRR_RPS2"/>
    <property type="match status" value="1"/>
</dbReference>
<dbReference type="FunFam" id="1.10.10.10:FF:000322">
    <property type="entry name" value="Probable disease resistance protein At1g63360"/>
    <property type="match status" value="1"/>
</dbReference>
<dbReference type="InterPro" id="IPR032675">
    <property type="entry name" value="LRR_dom_sf"/>
</dbReference>
<dbReference type="SUPFAM" id="SSF52058">
    <property type="entry name" value="L domain-like"/>
    <property type="match status" value="2"/>
</dbReference>
<keyword evidence="1" id="KW-0433">Leucine-rich repeat</keyword>
<dbReference type="PANTHER" id="PTHR36766">
    <property type="entry name" value="PLANT BROAD-SPECTRUM MILDEW RESISTANCE PROTEIN RPW8"/>
    <property type="match status" value="1"/>
</dbReference>
<evidence type="ECO:0000313" key="14">
    <source>
        <dbReference type="Proteomes" id="UP000002051"/>
    </source>
</evidence>
<keyword evidence="4" id="KW-0611">Plant defense</keyword>
<dbReference type="InterPro" id="IPR056789">
    <property type="entry name" value="LRR_R13L1-DRL21"/>
</dbReference>
<keyword evidence="14" id="KW-1185">Reference proteome</keyword>
<feature type="domain" description="R13L1/DRL21-like LRR repeat region" evidence="11">
    <location>
        <begin position="673"/>
        <end position="798"/>
    </location>
</feature>
<dbReference type="PaxDb" id="3880-AES96281"/>
<dbReference type="InterPro" id="IPR057135">
    <property type="entry name" value="At4g27190-like_LRR"/>
</dbReference>